<dbReference type="PROSITE" id="PS50966">
    <property type="entry name" value="ZF_SWIM"/>
    <property type="match status" value="1"/>
</dbReference>
<dbReference type="InterPro" id="IPR011011">
    <property type="entry name" value="Znf_FYVE_PHD"/>
</dbReference>
<keyword evidence="8" id="KW-1185">Reference proteome</keyword>
<dbReference type="InterPro" id="IPR001965">
    <property type="entry name" value="Znf_PHD"/>
</dbReference>
<dbReference type="Gene3D" id="3.30.40.10">
    <property type="entry name" value="Zinc/RING finger domain, C3HC4 (zinc finger)"/>
    <property type="match status" value="1"/>
</dbReference>
<dbReference type="InterPro" id="IPR019787">
    <property type="entry name" value="Znf_PHD-finger"/>
</dbReference>
<dbReference type="Pfam" id="PF21056">
    <property type="entry name" value="ZSWIM1-3_RNaseH-like"/>
    <property type="match status" value="1"/>
</dbReference>
<organism evidence="7 8">
    <name type="scientific">Nesidiocoris tenuis</name>
    <dbReference type="NCBI Taxonomy" id="355587"/>
    <lineage>
        <taxon>Eukaryota</taxon>
        <taxon>Metazoa</taxon>
        <taxon>Ecdysozoa</taxon>
        <taxon>Arthropoda</taxon>
        <taxon>Hexapoda</taxon>
        <taxon>Insecta</taxon>
        <taxon>Pterygota</taxon>
        <taxon>Neoptera</taxon>
        <taxon>Paraneoptera</taxon>
        <taxon>Hemiptera</taxon>
        <taxon>Heteroptera</taxon>
        <taxon>Panheteroptera</taxon>
        <taxon>Cimicomorpha</taxon>
        <taxon>Miridae</taxon>
        <taxon>Dicyphina</taxon>
        <taxon>Nesidiocoris</taxon>
    </lineage>
</organism>
<evidence type="ECO:0000313" key="7">
    <source>
        <dbReference type="EMBL" id="BES91757.1"/>
    </source>
</evidence>
<dbReference type="InterPro" id="IPR013083">
    <property type="entry name" value="Znf_RING/FYVE/PHD"/>
</dbReference>
<dbReference type="InterPro" id="IPR019786">
    <property type="entry name" value="Zinc_finger_PHD-type_CS"/>
</dbReference>
<keyword evidence="3" id="KW-0862">Zinc</keyword>
<dbReference type="PANTHER" id="PTHR31569">
    <property type="entry name" value="SWIM-TYPE DOMAIN-CONTAINING PROTEIN"/>
    <property type="match status" value="1"/>
</dbReference>
<evidence type="ECO:0000256" key="2">
    <source>
        <dbReference type="ARBA" id="ARBA00022771"/>
    </source>
</evidence>
<dbReference type="SMART" id="SM00249">
    <property type="entry name" value="PHD"/>
    <property type="match status" value="1"/>
</dbReference>
<keyword evidence="1" id="KW-0479">Metal-binding</keyword>
<dbReference type="SUPFAM" id="SSF57903">
    <property type="entry name" value="FYVE/PHD zinc finger"/>
    <property type="match status" value="1"/>
</dbReference>
<name>A0ABN7AKE0_9HEMI</name>
<dbReference type="PANTHER" id="PTHR31569:SF4">
    <property type="entry name" value="SWIM-TYPE DOMAIN-CONTAINING PROTEIN"/>
    <property type="match status" value="1"/>
</dbReference>
<proteinExistence type="predicted"/>
<evidence type="ECO:0000256" key="3">
    <source>
        <dbReference type="ARBA" id="ARBA00022833"/>
    </source>
</evidence>
<dbReference type="InterPro" id="IPR048325">
    <property type="entry name" value="ZSWIM3_N"/>
</dbReference>
<accession>A0ABN7AKE0</accession>
<dbReference type="Proteomes" id="UP001307889">
    <property type="component" value="Chromosome 3"/>
</dbReference>
<evidence type="ECO:0000259" key="5">
    <source>
        <dbReference type="PROSITE" id="PS50016"/>
    </source>
</evidence>
<evidence type="ECO:0000259" key="6">
    <source>
        <dbReference type="PROSITE" id="PS50966"/>
    </source>
</evidence>
<gene>
    <name evidence="7" type="ORF">NTJ_04565</name>
</gene>
<feature type="domain" description="SWIM-type" evidence="6">
    <location>
        <begin position="547"/>
        <end position="586"/>
    </location>
</feature>
<sequence length="895" mass="102979">MSSPLQAPFEVECQEVEIVETPGIVMYQKVIDEDDEVEEEEIYVGKAFDSFEALETFIRKFESDHKQKFWIRSSRSVEAARKILKRPLSEKIRYYELQYSCIHGGLDFKSRGKGIRNMSTHKMNCPAKIKLRATPDGNKLEIRSFVAVHEGHTMSEDVFQLLPQNRRNAKTGKLRKFLTVDNLRGKKRKVPADLIEETLEEEQQEFTGAGEDDISFKEFSNASCSNEISKSLSVLKYEYGANTMALYDDTNAFKGLYFHTEDMKKSLFAWPEVVYIWGVQHWLRYNFTVVLASIKDSNGMYDVVGVAVLSEDDKDSLQWFLQAFRNIFSSYERLPIKCIFSYAAIVEELQTVFPDVEVRISTHYSVRAFNKVLSTGTKFVASNKEREICVKLFNKMLLSKTQDEYKMLNSLFRKVAPSFIVNYFAEEWEPTKNRWAVHNFPPYSLVDLNKPQKENSLDNRLKQVIPKDSTILTFLKQLLRWLDSLKAQTSYRTSVHILKKPVVAPSKGSWQDLYSSLLTQYAFNYVSQQVIQSSSVNVLGETDEGMYIVQEDSNCFCVGPENCQCLDWLSMRLPCRHVLSVRNFLSMPCFCESLCDVRWSKQYYLDTRLNINGPPDRTQESKSKPSTNPRYSKKAMSVVETLLRIMHDDDRLDGRIANLEKIAQTWALGYDVSISVNKPIEMEAQEVVEEELCFDEHDPEIMGMVKSEPDDGSQMEISFPESTVQHAAIVEVPEDENMSCASVLLKFDAPKTSKTANPVKFALKTDKEKVAMMLGMISKSRELMDECLRGDYVLTAVDIELEPSNIKHSILHESVDLDLLEPYLEPPALQELKLCVKQKRSLQVWQCFICEMDLDDDCVLCCSCLVWFHPKCVGLPSPQKRKLWFCYSCHQQASK</sequence>
<dbReference type="InterPro" id="IPR007527">
    <property type="entry name" value="Znf_SWIM"/>
</dbReference>
<dbReference type="CDD" id="cd15489">
    <property type="entry name" value="PHD_SF"/>
    <property type="match status" value="1"/>
</dbReference>
<keyword evidence="2 4" id="KW-0863">Zinc-finger</keyword>
<evidence type="ECO:0000256" key="1">
    <source>
        <dbReference type="ARBA" id="ARBA00022723"/>
    </source>
</evidence>
<feature type="domain" description="PHD-type" evidence="5">
    <location>
        <begin position="844"/>
        <end position="892"/>
    </location>
</feature>
<dbReference type="InterPro" id="IPR048324">
    <property type="entry name" value="ZSWIM1-3_RNaseH-like"/>
</dbReference>
<reference evidence="7 8" key="1">
    <citation type="submission" date="2023-09" db="EMBL/GenBank/DDBJ databases">
        <title>Nesidiocoris tenuis whole genome shotgun sequence.</title>
        <authorList>
            <person name="Shibata T."/>
            <person name="Shimoda M."/>
            <person name="Kobayashi T."/>
            <person name="Uehara T."/>
        </authorList>
    </citation>
    <scope>NUCLEOTIDE SEQUENCE [LARGE SCALE GENOMIC DNA]</scope>
    <source>
        <strain evidence="7 8">Japan</strain>
    </source>
</reference>
<dbReference type="PROSITE" id="PS50016">
    <property type="entry name" value="ZF_PHD_2"/>
    <property type="match status" value="1"/>
</dbReference>
<protein>
    <submittedName>
        <fullName evidence="7">MULE transposase domain</fullName>
    </submittedName>
</protein>
<dbReference type="PROSITE" id="PS01359">
    <property type="entry name" value="ZF_PHD_1"/>
    <property type="match status" value="1"/>
</dbReference>
<dbReference type="Pfam" id="PF21599">
    <property type="entry name" value="ZSWIM3_N"/>
    <property type="match status" value="1"/>
</dbReference>
<dbReference type="EMBL" id="AP028911">
    <property type="protein sequence ID" value="BES91757.1"/>
    <property type="molecule type" value="Genomic_DNA"/>
</dbReference>
<dbReference type="InterPro" id="IPR052579">
    <property type="entry name" value="Zinc_finger_SWIM"/>
</dbReference>
<evidence type="ECO:0000313" key="8">
    <source>
        <dbReference type="Proteomes" id="UP001307889"/>
    </source>
</evidence>
<evidence type="ECO:0000256" key="4">
    <source>
        <dbReference type="PROSITE-ProRule" id="PRU00325"/>
    </source>
</evidence>